<dbReference type="Proteomes" id="UP000557749">
    <property type="component" value="Unassembled WGS sequence"/>
</dbReference>
<keyword evidence="7 9" id="KW-0010">Activator</keyword>
<dbReference type="InterPro" id="IPR057342">
    <property type="entry name" value="DEXDc_RapA"/>
</dbReference>
<dbReference type="SMART" id="SM00490">
    <property type="entry name" value="HELICc"/>
    <property type="match status" value="1"/>
</dbReference>
<organism evidence="13 14">
    <name type="scientific">Pectobacterium aroidearum</name>
    <dbReference type="NCBI Taxonomy" id="1201031"/>
    <lineage>
        <taxon>Bacteria</taxon>
        <taxon>Pseudomonadati</taxon>
        <taxon>Pseudomonadota</taxon>
        <taxon>Gammaproteobacteria</taxon>
        <taxon>Enterobacterales</taxon>
        <taxon>Pectobacteriaceae</taxon>
        <taxon>Pectobacterium</taxon>
    </lineage>
</organism>
<gene>
    <name evidence="9 13" type="primary">rapA</name>
    <name evidence="13" type="ORF">H2Y57_17880</name>
</gene>
<dbReference type="AlphaFoldDB" id="A0AAW3T0U2"/>
<evidence type="ECO:0000256" key="4">
    <source>
        <dbReference type="ARBA" id="ARBA00022840"/>
    </source>
</evidence>
<evidence type="ECO:0000256" key="8">
    <source>
        <dbReference type="ARBA" id="ARBA00023163"/>
    </source>
</evidence>
<dbReference type="InterPro" id="IPR000330">
    <property type="entry name" value="SNF2_N"/>
</dbReference>
<feature type="coiled-coil region" evidence="10">
    <location>
        <begin position="906"/>
        <end position="955"/>
    </location>
</feature>
<dbReference type="Gene3D" id="3.30.360.80">
    <property type="match status" value="1"/>
</dbReference>
<dbReference type="GO" id="GO:0016817">
    <property type="term" value="F:hydrolase activity, acting on acid anhydrides"/>
    <property type="evidence" value="ECO:0007669"/>
    <property type="project" value="InterPro"/>
</dbReference>
<evidence type="ECO:0000256" key="5">
    <source>
        <dbReference type="ARBA" id="ARBA00023015"/>
    </source>
</evidence>
<dbReference type="HAMAP" id="MF_01821">
    <property type="entry name" value="Helicase_RapA"/>
    <property type="match status" value="1"/>
</dbReference>
<dbReference type="Gene3D" id="2.30.30.140">
    <property type="match status" value="1"/>
</dbReference>
<proteinExistence type="inferred from homology"/>
<keyword evidence="4 9" id="KW-0067">ATP-binding</keyword>
<dbReference type="NCBIfam" id="NF003426">
    <property type="entry name" value="PRK04914.1"/>
    <property type="match status" value="1"/>
</dbReference>
<reference evidence="13 14" key="1">
    <citation type="submission" date="2020-07" db="EMBL/GenBank/DDBJ databases">
        <title>Characterization of Pectobacterium aroidearum strains causing soft rot on Amorphophallus konjac.</title>
        <authorList>
            <person name="Xie H."/>
        </authorList>
    </citation>
    <scope>NUCLEOTIDE SEQUENCE [LARGE SCALE GENOMIC DNA]</scope>
    <source>
        <strain evidence="13 14">MY7</strain>
    </source>
</reference>
<dbReference type="GO" id="GO:0004386">
    <property type="term" value="F:helicase activity"/>
    <property type="evidence" value="ECO:0007669"/>
    <property type="project" value="UniProtKB-UniRule"/>
</dbReference>
<dbReference type="EMBL" id="JACERJ010000012">
    <property type="protein sequence ID" value="MBA5205547.1"/>
    <property type="molecule type" value="Genomic_DNA"/>
</dbReference>
<evidence type="ECO:0000313" key="13">
    <source>
        <dbReference type="EMBL" id="MBA5205547.1"/>
    </source>
</evidence>
<dbReference type="PROSITE" id="PS51194">
    <property type="entry name" value="HELICASE_CTER"/>
    <property type="match status" value="1"/>
</dbReference>
<dbReference type="PROSITE" id="PS51192">
    <property type="entry name" value="HELICASE_ATP_BIND_1"/>
    <property type="match status" value="1"/>
</dbReference>
<dbReference type="Gene3D" id="3.40.50.10810">
    <property type="entry name" value="Tandem AAA-ATPase domain"/>
    <property type="match status" value="1"/>
</dbReference>
<feature type="binding site" evidence="9">
    <location>
        <begin position="176"/>
        <end position="183"/>
    </location>
    <ligand>
        <name>ATP</name>
        <dbReference type="ChEBI" id="CHEBI:30616"/>
    </ligand>
</feature>
<protein>
    <recommendedName>
        <fullName evidence="9">RNA polymerase-associated protein RapA</fullName>
        <ecNumber evidence="9">3.6.4.-</ecNumber>
    </recommendedName>
    <alternativeName>
        <fullName evidence="9">ATP-dependent helicase HepA</fullName>
    </alternativeName>
</protein>
<dbReference type="InterPro" id="IPR040765">
    <property type="entry name" value="Tudor_1_RapA"/>
</dbReference>
<keyword evidence="6 9" id="KW-0238">DNA-binding</keyword>
<dbReference type="Gene3D" id="6.10.140.1500">
    <property type="match status" value="1"/>
</dbReference>
<evidence type="ECO:0000259" key="11">
    <source>
        <dbReference type="PROSITE" id="PS51192"/>
    </source>
</evidence>
<comment type="caution">
    <text evidence="13">The sequence shown here is derived from an EMBL/GenBank/DDBJ whole genome shotgun (WGS) entry which is preliminary data.</text>
</comment>
<evidence type="ECO:0000259" key="12">
    <source>
        <dbReference type="PROSITE" id="PS51194"/>
    </source>
</evidence>
<dbReference type="GO" id="GO:0005524">
    <property type="term" value="F:ATP binding"/>
    <property type="evidence" value="ECO:0007669"/>
    <property type="project" value="UniProtKB-UniRule"/>
</dbReference>
<dbReference type="PANTHER" id="PTHR45766:SF6">
    <property type="entry name" value="SWI_SNF-RELATED MATRIX-ASSOCIATED ACTIN-DEPENDENT REGULATOR OF CHROMATIN SUBFAMILY A-LIKE PROTEIN 1"/>
    <property type="match status" value="1"/>
</dbReference>
<dbReference type="GO" id="GO:0006355">
    <property type="term" value="P:regulation of DNA-templated transcription"/>
    <property type="evidence" value="ECO:0007669"/>
    <property type="project" value="UniProtKB-UniRule"/>
</dbReference>
<evidence type="ECO:0000256" key="2">
    <source>
        <dbReference type="ARBA" id="ARBA00022801"/>
    </source>
</evidence>
<dbReference type="Pfam" id="PF18337">
    <property type="entry name" value="Tudor_RapA"/>
    <property type="match status" value="1"/>
</dbReference>
<dbReference type="Gene3D" id="6.10.140.2230">
    <property type="match status" value="1"/>
</dbReference>
<dbReference type="InterPro" id="IPR022737">
    <property type="entry name" value="RapA_C"/>
</dbReference>
<sequence length="967" mass="109816">MPFTLGQRWISDTESELGLGTVVAVDTRMITLLFPASGENRLYSRSDAPITRVMFNPGDTVTSHEGWQLKVDDVREEKGLLVYCGQRLDDETSAELREVFLDSKLTFNKPQDRLFAGQIDRMDRFALRYRARKHQNEQALQQWGGLRGMRASLIPHQLHIAHEVGQRHAPRVLLADEVGLGKTIEAGMIIHQQLLAGRASRVLIIVPETLQHQWLVEMLRRFNLLFSLFDDERYAEAKLDSSNPFETEQLVICSLGFVQRNAQRFAQLVNADWDLLVVDEAHHLVWSEENPSAEYQAVETLARATPAVLLLTATPEQLGQQSHFARLRLLDPNRFHDYQEFLAEQQQYRPVADAVTLLLAGEKAQTAELNALSDLLGEQDIEPLLKAINSDSDDNQKARQELIAMLMDRHGTSRVLFRNTRQGVKGFPQRILHQIRLPLPSQYQTAIKVSGIMNANKTLEVRARDMLYPEQIYQQLEGDDATWWNFDPRVEWLLNYLTANRDEKVLVICAQAATALQLEQVLRTREAIRAAVFHEGLSILERDRAAAYFASEEEGAQVLICSEIGSEGRNFQFSSHLVMFDLPFNPDLLEQRIGRLDRIGQAKEIQILVPYLENTAQAMLVRWYHEGLDAFEHTCPTGRTIYDAHHAQLIERLTTVGEQQGLDEFIHTCRQQHDNLKQQLEQGRDRLLEMHSNGGEQAQLLAQAIAEQDNDVNLVTFALNLFDIVGINQEDRSDNLIILTPSDHMLVPDFPGLPQDGCTITFDRDQALSREDAQFISWEHPLIRNGLDLVLSGDTGSCAVSLLKNKALPVGTLLAELVYVVEAQAPKHLQLTRFLPPTPVRLLMDRKGTNLAAQVEFESFNRQLNAVNRHTSSKLVNAVQADVHAMLQQAEALVEAQARQLITEAQEQADLQLRRELERLEALKAVNPNIREDELTALENQREQVLSNLHEANWRLDAIRLVVVTHQ</sequence>
<dbReference type="Gene3D" id="3.40.50.300">
    <property type="entry name" value="P-loop containing nucleotide triphosphate hydrolases"/>
    <property type="match status" value="1"/>
</dbReference>
<dbReference type="CDD" id="cd18793">
    <property type="entry name" value="SF2_C_SNF"/>
    <property type="match status" value="1"/>
</dbReference>
<evidence type="ECO:0000256" key="6">
    <source>
        <dbReference type="ARBA" id="ARBA00023125"/>
    </source>
</evidence>
<keyword evidence="10" id="KW-0175">Coiled coil</keyword>
<dbReference type="InterPro" id="IPR027417">
    <property type="entry name" value="P-loop_NTPase"/>
</dbReference>
<dbReference type="Pfam" id="PF00176">
    <property type="entry name" value="SNF2-rel_dom"/>
    <property type="match status" value="1"/>
</dbReference>
<comment type="similarity">
    <text evidence="9">Belongs to the SNF2/RAD54 helicase family. RapA subfamily.</text>
</comment>
<evidence type="ECO:0000256" key="3">
    <source>
        <dbReference type="ARBA" id="ARBA00022806"/>
    </source>
</evidence>
<dbReference type="GO" id="GO:0003677">
    <property type="term" value="F:DNA binding"/>
    <property type="evidence" value="ECO:0007669"/>
    <property type="project" value="UniProtKB-KW"/>
</dbReference>
<evidence type="ECO:0000313" key="14">
    <source>
        <dbReference type="Proteomes" id="UP000557749"/>
    </source>
</evidence>
<comment type="function">
    <text evidence="9">Transcription regulator that activates transcription by stimulating RNA polymerase (RNAP) recycling in case of stress conditions such as supercoiled DNA or high salt concentrations. Probably acts by releasing the RNAP, when it is trapped or immobilized on tightly supercoiled DNA. Does not activate transcription on linear DNA. Probably not involved in DNA repair.</text>
</comment>
<dbReference type="PANTHER" id="PTHR45766">
    <property type="entry name" value="DNA ANNEALING HELICASE AND ENDONUCLEASE ZRANB3 FAMILY MEMBER"/>
    <property type="match status" value="1"/>
</dbReference>
<dbReference type="FunFam" id="3.30.360.80:FF:000001">
    <property type="entry name" value="RNA polymerase-associated protein RapA"/>
    <property type="match status" value="1"/>
</dbReference>
<dbReference type="SUPFAM" id="SSF52540">
    <property type="entry name" value="P-loop containing nucleoside triphosphate hydrolases"/>
    <property type="match status" value="2"/>
</dbReference>
<dbReference type="CDD" id="cd18011">
    <property type="entry name" value="DEXDc_RapA"/>
    <property type="match status" value="1"/>
</dbReference>
<dbReference type="InterPro" id="IPR049730">
    <property type="entry name" value="SNF2/RAD54-like_C"/>
</dbReference>
<dbReference type="InterPro" id="IPR038718">
    <property type="entry name" value="SNF2-like_sf"/>
</dbReference>
<keyword evidence="2 9" id="KW-0378">Hydrolase</keyword>
<dbReference type="RefSeq" id="WP_181845834.1">
    <property type="nucleotide sequence ID" value="NZ_JACERJ010000012.1"/>
</dbReference>
<keyword evidence="8 9" id="KW-0804">Transcription</keyword>
<evidence type="ECO:0000256" key="1">
    <source>
        <dbReference type="ARBA" id="ARBA00022741"/>
    </source>
</evidence>
<name>A0AAW3T0U2_9GAMM</name>
<dbReference type="InterPro" id="IPR040766">
    <property type="entry name" value="Tudor_2_RapA"/>
</dbReference>
<dbReference type="Pfam" id="PF00271">
    <property type="entry name" value="Helicase_C"/>
    <property type="match status" value="1"/>
</dbReference>
<evidence type="ECO:0000256" key="9">
    <source>
        <dbReference type="HAMAP-Rule" id="MF_01821"/>
    </source>
</evidence>
<keyword evidence="5 9" id="KW-0805">Transcription regulation</keyword>
<dbReference type="SMART" id="SM00487">
    <property type="entry name" value="DEXDc"/>
    <property type="match status" value="1"/>
</dbReference>
<dbReference type="InterPro" id="IPR001650">
    <property type="entry name" value="Helicase_C-like"/>
</dbReference>
<feature type="domain" description="Helicase C-terminal" evidence="12">
    <location>
        <begin position="489"/>
        <end position="643"/>
    </location>
</feature>
<dbReference type="FunFam" id="3.40.50.10810:FF:000012">
    <property type="entry name" value="RNA polymerase-associated protein RapA"/>
    <property type="match status" value="1"/>
</dbReference>
<evidence type="ECO:0000256" key="10">
    <source>
        <dbReference type="SAM" id="Coils"/>
    </source>
</evidence>
<keyword evidence="3 9" id="KW-0347">Helicase</keyword>
<dbReference type="Pfam" id="PF12137">
    <property type="entry name" value="RapA_C"/>
    <property type="match status" value="1"/>
</dbReference>
<dbReference type="InterPro" id="IPR023949">
    <property type="entry name" value="Helicase_RapA"/>
</dbReference>
<dbReference type="EC" id="3.6.4.-" evidence="9"/>
<feature type="domain" description="Helicase ATP-binding" evidence="11">
    <location>
        <begin position="163"/>
        <end position="333"/>
    </location>
</feature>
<evidence type="ECO:0000256" key="7">
    <source>
        <dbReference type="ARBA" id="ARBA00023159"/>
    </source>
</evidence>
<dbReference type="InterPro" id="IPR014001">
    <property type="entry name" value="Helicase_ATP-bd"/>
</dbReference>
<comment type="subunit">
    <text evidence="9">Interacts with the RNAP. Has a higher affinity for the core RNAP than for the holoenzyme. Its ATPase activity is stimulated by binding to RNAP.</text>
</comment>
<dbReference type="Gene3D" id="2.30.30.930">
    <property type="match status" value="1"/>
</dbReference>
<feature type="short sequence motif" description="DEAH box" evidence="9">
    <location>
        <begin position="279"/>
        <end position="282"/>
    </location>
</feature>
<keyword evidence="1 9" id="KW-0547">Nucleotide-binding</keyword>
<accession>A0AAW3T0U2</accession>
<dbReference type="Pfam" id="PF18339">
    <property type="entry name" value="Tudor_1_RapA"/>
    <property type="match status" value="1"/>
</dbReference>